<feature type="domain" description="Phage head morphogenesis" evidence="1">
    <location>
        <begin position="118"/>
        <end position="241"/>
    </location>
</feature>
<accession>A0A8S5NZA9</accession>
<dbReference type="Pfam" id="PF04233">
    <property type="entry name" value="Phage_Mu_F"/>
    <property type="match status" value="1"/>
</dbReference>
<dbReference type="GO" id="GO:0008237">
    <property type="term" value="F:metallopeptidase activity"/>
    <property type="evidence" value="ECO:0007669"/>
    <property type="project" value="InterPro"/>
</dbReference>
<proteinExistence type="predicted"/>
<sequence>MQEKLKKGEITEQQYKQWRLAQIGRGKRFTALRDKVAERYTNANETAVTYVNDATPGIYSLNRNYAAYKIEQVSDKADFTLWDEQTVKRLIVEQPDLMPYYPPKRALQRGIDLKYGKQQITASVTSSILQGKSIPKIANELQSRMQDMNRTSAIRTARTAVTGAQNAGRLDTYRAAQDMGIKLKKHWLATLDGRTRHAHAMLDGQTVDIDKPFKVDGYELMYPGDSSAPGYLVYNCRCTQIADVDGEDTSSGGRRARDPKTGKSVLVEDMTYAEWAGWKKDTAVNGRDLRIQNALKKQVASVADGIVLAESKGIKYARFDKMTIEQVNNILNAIDTLPMDCRPAMIANGKDISTATGRPLGRKADQWWGVTYDYRQFGIRTMQLGYDKTDYDGGILVGLNTQKFKTIDDVTKAKEKNNEKYRAKTGNDWSFNTDGRATAYHEFGHCVVDVRGLPEKWESISSAWAKESKCDILKTPDEAFAEAWAAYHLGDERLPQNIEEIIQKIAEGK</sequence>
<evidence type="ECO:0000313" key="2">
    <source>
        <dbReference type="EMBL" id="DAD99520.1"/>
    </source>
</evidence>
<dbReference type="InterPro" id="IPR024079">
    <property type="entry name" value="MetalloPept_cat_dom_sf"/>
</dbReference>
<evidence type="ECO:0000259" key="1">
    <source>
        <dbReference type="Pfam" id="PF04233"/>
    </source>
</evidence>
<reference evidence="2" key="1">
    <citation type="journal article" date="2021" name="Proc. Natl. Acad. Sci. U.S.A.">
        <title>A Catalog of Tens of Thousands of Viruses from Human Metagenomes Reveals Hidden Associations with Chronic Diseases.</title>
        <authorList>
            <person name="Tisza M.J."/>
            <person name="Buck C.B."/>
        </authorList>
    </citation>
    <scope>NUCLEOTIDE SEQUENCE</scope>
    <source>
        <strain evidence="2">CtckI12</strain>
    </source>
</reference>
<protein>
    <submittedName>
        <fullName evidence="2">Minor capsid protein</fullName>
    </submittedName>
</protein>
<name>A0A8S5NZA9_9CAUD</name>
<dbReference type="InterPro" id="IPR006528">
    <property type="entry name" value="Phage_head_morphogenesis_dom"/>
</dbReference>
<dbReference type="EMBL" id="BK015287">
    <property type="protein sequence ID" value="DAD99520.1"/>
    <property type="molecule type" value="Genomic_DNA"/>
</dbReference>
<organism evidence="2">
    <name type="scientific">Siphoviridae sp. ctckI12</name>
    <dbReference type="NCBI Taxonomy" id="2825574"/>
    <lineage>
        <taxon>Viruses</taxon>
        <taxon>Duplodnaviria</taxon>
        <taxon>Heunggongvirae</taxon>
        <taxon>Uroviricota</taxon>
        <taxon>Caudoviricetes</taxon>
    </lineage>
</organism>
<dbReference type="Gene3D" id="3.40.390.10">
    <property type="entry name" value="Collagenase (Catalytic Domain)"/>
    <property type="match status" value="1"/>
</dbReference>